<dbReference type="AlphaFoldDB" id="A0A2W7BVK9"/>
<dbReference type="OrthoDB" id="8086182at2"/>
<gene>
    <name evidence="1" type="ORF">B5V02_27930</name>
</gene>
<proteinExistence type="predicted"/>
<dbReference type="RefSeq" id="WP_111547319.1">
    <property type="nucleotide sequence ID" value="NZ_MZXV01000062.1"/>
</dbReference>
<dbReference type="EMBL" id="MZXV01000062">
    <property type="protein sequence ID" value="PZV34935.1"/>
    <property type="molecule type" value="Genomic_DNA"/>
</dbReference>
<accession>A0A2W7BVK9</accession>
<keyword evidence="2" id="KW-1185">Reference proteome</keyword>
<reference evidence="2" key="1">
    <citation type="submission" date="2017-03" db="EMBL/GenBank/DDBJ databases">
        <authorList>
            <person name="Safronova V.I."/>
            <person name="Sazanova A.L."/>
            <person name="Chirak E.R."/>
        </authorList>
    </citation>
    <scope>NUCLEOTIDE SEQUENCE [LARGE SCALE GENOMIC DNA]</scope>
    <source>
        <strain evidence="2">Ach-343</strain>
    </source>
</reference>
<comment type="caution">
    <text evidence="1">The sequence shown here is derived from an EMBL/GenBank/DDBJ whole genome shotgun (WGS) entry which is preliminary data.</text>
</comment>
<organism evidence="1 2">
    <name type="scientific">Mesorhizobium kowhaii</name>
    <dbReference type="NCBI Taxonomy" id="1300272"/>
    <lineage>
        <taxon>Bacteria</taxon>
        <taxon>Pseudomonadati</taxon>
        <taxon>Pseudomonadota</taxon>
        <taxon>Alphaproteobacteria</taxon>
        <taxon>Hyphomicrobiales</taxon>
        <taxon>Phyllobacteriaceae</taxon>
        <taxon>Mesorhizobium</taxon>
    </lineage>
</organism>
<evidence type="ECO:0000313" key="2">
    <source>
        <dbReference type="Proteomes" id="UP000248616"/>
    </source>
</evidence>
<name>A0A2W7BVK9_9HYPH</name>
<dbReference type="Proteomes" id="UP000248616">
    <property type="component" value="Unassembled WGS sequence"/>
</dbReference>
<protein>
    <submittedName>
        <fullName evidence="1">Uncharacterized protein</fullName>
    </submittedName>
</protein>
<sequence length="71" mass="8266">MDVRTLIIKVGSTARDFFWPRYRPELYYMRGAGPATARHAVMVQARQLPIALREVQRKPVLATRSHSSRQR</sequence>
<evidence type="ECO:0000313" key="1">
    <source>
        <dbReference type="EMBL" id="PZV34935.1"/>
    </source>
</evidence>